<dbReference type="InterPro" id="IPR020904">
    <property type="entry name" value="Sc_DH/Rdtase_CS"/>
</dbReference>
<keyword evidence="4" id="KW-1185">Reference proteome</keyword>
<dbReference type="Gene3D" id="3.40.50.720">
    <property type="entry name" value="NAD(P)-binding Rossmann-like Domain"/>
    <property type="match status" value="1"/>
</dbReference>
<evidence type="ECO:0000313" key="3">
    <source>
        <dbReference type="EMBL" id="OYQ27068.1"/>
    </source>
</evidence>
<evidence type="ECO:0000256" key="1">
    <source>
        <dbReference type="ARBA" id="ARBA00006484"/>
    </source>
</evidence>
<dbReference type="SUPFAM" id="SSF51735">
    <property type="entry name" value="NAD(P)-binding Rossmann-fold domains"/>
    <property type="match status" value="1"/>
</dbReference>
<keyword evidence="2" id="KW-0560">Oxidoreductase</keyword>
<evidence type="ECO:0000256" key="2">
    <source>
        <dbReference type="ARBA" id="ARBA00023002"/>
    </source>
</evidence>
<gene>
    <name evidence="3" type="ORF">CHU93_11170</name>
</gene>
<dbReference type="Pfam" id="PF00106">
    <property type="entry name" value="adh_short"/>
    <property type="match status" value="1"/>
</dbReference>
<comment type="similarity">
    <text evidence="1">Belongs to the short-chain dehydrogenases/reductases (SDR) family.</text>
</comment>
<dbReference type="RefSeq" id="WP_086116045.1">
    <property type="nucleotide sequence ID" value="NZ_NOXT01000115.1"/>
</dbReference>
<protein>
    <submittedName>
        <fullName evidence="3">Oxidoreductase</fullName>
    </submittedName>
</protein>
<comment type="caution">
    <text evidence="3">The sequence shown here is derived from an EMBL/GenBank/DDBJ whole genome shotgun (WGS) entry which is preliminary data.</text>
</comment>
<name>A0A255YCZ5_9SPHN</name>
<dbReference type="PANTHER" id="PTHR44196">
    <property type="entry name" value="DEHYDROGENASE/REDUCTASE SDR FAMILY MEMBER 7B"/>
    <property type="match status" value="1"/>
</dbReference>
<dbReference type="EMBL" id="NOXT01000115">
    <property type="protein sequence ID" value="OYQ27068.1"/>
    <property type="molecule type" value="Genomic_DNA"/>
</dbReference>
<proteinExistence type="inferred from homology"/>
<dbReference type="OrthoDB" id="9790785at2"/>
<evidence type="ECO:0000313" key="4">
    <source>
        <dbReference type="Proteomes" id="UP000216991"/>
    </source>
</evidence>
<dbReference type="GO" id="GO:0016020">
    <property type="term" value="C:membrane"/>
    <property type="evidence" value="ECO:0007669"/>
    <property type="project" value="TreeGrafter"/>
</dbReference>
<dbReference type="InterPro" id="IPR002347">
    <property type="entry name" value="SDR_fam"/>
</dbReference>
<dbReference type="PRINTS" id="PR00081">
    <property type="entry name" value="GDHRDH"/>
</dbReference>
<sequence length="224" mass="23709">MTDTTDKKIALVTGASRGIGAATAELLAAEGWHVILTARSEGALGQVDDRIHAAGGTATIAPFDLNDLDAIDRLGNAVGARWGRLDALILNAAQLGTLAPVPHLDRKEWDKLIAINLTANWRLLAAFDPWLRQSAAGDVVAVTSSVGSKPRAYWGGYAATKAALENLVATYGAEVGNISQIRTHIIDPGATRTTMRARAYPGEDPAKVKPPEDAARMILDALKR</sequence>
<dbReference type="InterPro" id="IPR036291">
    <property type="entry name" value="NAD(P)-bd_dom_sf"/>
</dbReference>
<dbReference type="GO" id="GO:0016491">
    <property type="term" value="F:oxidoreductase activity"/>
    <property type="evidence" value="ECO:0007669"/>
    <property type="project" value="UniProtKB-KW"/>
</dbReference>
<accession>A0A255YCZ5</accession>
<organism evidence="3 4">
    <name type="scientific">Sandarakinorhabdus cyanobacteriorum</name>
    <dbReference type="NCBI Taxonomy" id="1981098"/>
    <lineage>
        <taxon>Bacteria</taxon>
        <taxon>Pseudomonadati</taxon>
        <taxon>Pseudomonadota</taxon>
        <taxon>Alphaproteobacteria</taxon>
        <taxon>Sphingomonadales</taxon>
        <taxon>Sphingosinicellaceae</taxon>
        <taxon>Sandarakinorhabdus</taxon>
    </lineage>
</organism>
<reference evidence="3 4" key="1">
    <citation type="submission" date="2017-07" db="EMBL/GenBank/DDBJ databases">
        <title>Sandarakinorhabdus cyanobacteriorum sp. nov., a novel bacterium isolated from cyanobacterial aggregates in a eutrophic lake.</title>
        <authorList>
            <person name="Cai H."/>
        </authorList>
    </citation>
    <scope>NUCLEOTIDE SEQUENCE [LARGE SCALE GENOMIC DNA]</scope>
    <source>
        <strain evidence="3 4">TH057</strain>
    </source>
</reference>
<dbReference type="Proteomes" id="UP000216991">
    <property type="component" value="Unassembled WGS sequence"/>
</dbReference>
<dbReference type="PROSITE" id="PS00061">
    <property type="entry name" value="ADH_SHORT"/>
    <property type="match status" value="1"/>
</dbReference>
<dbReference type="AlphaFoldDB" id="A0A255YCZ5"/>
<dbReference type="PANTHER" id="PTHR44196:SF1">
    <property type="entry name" value="DEHYDROGENASE_REDUCTASE SDR FAMILY MEMBER 7B"/>
    <property type="match status" value="1"/>
</dbReference>